<evidence type="ECO:0000313" key="2">
    <source>
        <dbReference type="EMBL" id="WPK12270.1"/>
    </source>
</evidence>
<feature type="coiled-coil region" evidence="1">
    <location>
        <begin position="2"/>
        <end position="47"/>
    </location>
</feature>
<evidence type="ECO:0000256" key="1">
    <source>
        <dbReference type="SAM" id="Coils"/>
    </source>
</evidence>
<name>A0ABZ0RVT6_9BACI</name>
<evidence type="ECO:0008006" key="4">
    <source>
        <dbReference type="Google" id="ProtNLM"/>
    </source>
</evidence>
<dbReference type="EMBL" id="CP137624">
    <property type="protein sequence ID" value="WPK12270.1"/>
    <property type="molecule type" value="Genomic_DNA"/>
</dbReference>
<sequence length="80" mass="9252">MNENLVTENIRLQRTIETLQAAHFMELEREKAENKKLREALEFYADADWYRLKQGDEVVILKDGGDIAREALGLEGESND</sequence>
<accession>A0ABZ0RVT6</accession>
<dbReference type="Proteomes" id="UP001322664">
    <property type="component" value="Chromosome"/>
</dbReference>
<gene>
    <name evidence="2" type="ORF">R6U77_00865</name>
</gene>
<proteinExistence type="predicted"/>
<organism evidence="2 3">
    <name type="scientific">Lysinibacillus louembei</name>
    <dbReference type="NCBI Taxonomy" id="1470088"/>
    <lineage>
        <taxon>Bacteria</taxon>
        <taxon>Bacillati</taxon>
        <taxon>Bacillota</taxon>
        <taxon>Bacilli</taxon>
        <taxon>Bacillales</taxon>
        <taxon>Bacillaceae</taxon>
        <taxon>Lysinibacillus</taxon>
    </lineage>
</organism>
<keyword evidence="1" id="KW-0175">Coiled coil</keyword>
<reference evidence="2 3" key="1">
    <citation type="submission" date="2023-09" db="EMBL/GenBank/DDBJ databases">
        <authorList>
            <person name="Page C.A."/>
            <person name="Perez-Diaz I.M."/>
        </authorList>
    </citation>
    <scope>NUCLEOTIDE SEQUENCE [LARGE SCALE GENOMIC DNA]</scope>
    <source>
        <strain evidence="2 3">Ll15</strain>
    </source>
</reference>
<dbReference type="RefSeq" id="WP_319837049.1">
    <property type="nucleotide sequence ID" value="NZ_CP137624.1"/>
</dbReference>
<keyword evidence="3" id="KW-1185">Reference proteome</keyword>
<evidence type="ECO:0000313" key="3">
    <source>
        <dbReference type="Proteomes" id="UP001322664"/>
    </source>
</evidence>
<protein>
    <recommendedName>
        <fullName evidence="4">Septum formation initiator</fullName>
    </recommendedName>
</protein>